<protein>
    <submittedName>
        <fullName evidence="6">NAD(P)-dependent oxidoreductase</fullName>
        <ecNumber evidence="6">1.1.-.-</ecNumber>
    </submittedName>
</protein>
<evidence type="ECO:0000256" key="2">
    <source>
        <dbReference type="ARBA" id="ARBA00023027"/>
    </source>
</evidence>
<feature type="domain" description="6-phosphogluconate dehydrogenase NADP-binding" evidence="4">
    <location>
        <begin position="11"/>
        <end position="168"/>
    </location>
</feature>
<dbReference type="PANTHER" id="PTHR43060:SF15">
    <property type="entry name" value="3-HYDROXYISOBUTYRATE DEHYDROGENASE-LIKE 1, MITOCHONDRIAL-RELATED"/>
    <property type="match status" value="1"/>
</dbReference>
<reference evidence="6 7" key="1">
    <citation type="submission" date="2023-03" db="EMBL/GenBank/DDBJ databases">
        <title>Paludisphaera mucosa sp. nov. a novel planctomycete from northern fen.</title>
        <authorList>
            <person name="Ivanova A."/>
        </authorList>
    </citation>
    <scope>NUCLEOTIDE SEQUENCE [LARGE SCALE GENOMIC DNA]</scope>
    <source>
        <strain evidence="6 7">Pla2</strain>
    </source>
</reference>
<dbReference type="Gene3D" id="1.10.1040.10">
    <property type="entry name" value="N-(1-d-carboxylethyl)-l-norvaline Dehydrogenase, domain 2"/>
    <property type="match status" value="1"/>
</dbReference>
<dbReference type="SUPFAM" id="SSF48179">
    <property type="entry name" value="6-phosphogluconate dehydrogenase C-terminal domain-like"/>
    <property type="match status" value="1"/>
</dbReference>
<dbReference type="SUPFAM" id="SSF51735">
    <property type="entry name" value="NAD(P)-binding Rossmann-fold domains"/>
    <property type="match status" value="1"/>
</dbReference>
<proteinExistence type="predicted"/>
<evidence type="ECO:0000256" key="3">
    <source>
        <dbReference type="SAM" id="Phobius"/>
    </source>
</evidence>
<dbReference type="InterPro" id="IPR006115">
    <property type="entry name" value="6PGDH_NADP-bd"/>
</dbReference>
<accession>A0ABT6F9C2</accession>
<dbReference type="Proteomes" id="UP001216907">
    <property type="component" value="Unassembled WGS sequence"/>
</dbReference>
<keyword evidence="2" id="KW-0520">NAD</keyword>
<dbReference type="InterPro" id="IPR036291">
    <property type="entry name" value="NAD(P)-bd_dom_sf"/>
</dbReference>
<dbReference type="Pfam" id="PF03446">
    <property type="entry name" value="NAD_binding_2"/>
    <property type="match status" value="1"/>
</dbReference>
<dbReference type="RefSeq" id="WP_277860553.1">
    <property type="nucleotide sequence ID" value="NZ_JARRAG010000002.1"/>
</dbReference>
<gene>
    <name evidence="6" type="ORF">PZE19_10430</name>
</gene>
<keyword evidence="3" id="KW-0812">Transmembrane</keyword>
<keyword evidence="3" id="KW-0472">Membrane</keyword>
<dbReference type="PIRSF" id="PIRSF000103">
    <property type="entry name" value="HIBADH"/>
    <property type="match status" value="1"/>
</dbReference>
<keyword evidence="3" id="KW-1133">Transmembrane helix</keyword>
<dbReference type="EC" id="1.1.-.-" evidence="6"/>
<dbReference type="GO" id="GO:0016491">
    <property type="term" value="F:oxidoreductase activity"/>
    <property type="evidence" value="ECO:0007669"/>
    <property type="project" value="UniProtKB-KW"/>
</dbReference>
<dbReference type="InterPro" id="IPR008927">
    <property type="entry name" value="6-PGluconate_DH-like_C_sf"/>
</dbReference>
<organism evidence="6 7">
    <name type="scientific">Paludisphaera mucosa</name>
    <dbReference type="NCBI Taxonomy" id="3030827"/>
    <lineage>
        <taxon>Bacteria</taxon>
        <taxon>Pseudomonadati</taxon>
        <taxon>Planctomycetota</taxon>
        <taxon>Planctomycetia</taxon>
        <taxon>Isosphaerales</taxon>
        <taxon>Isosphaeraceae</taxon>
        <taxon>Paludisphaera</taxon>
    </lineage>
</organism>
<dbReference type="Pfam" id="PF14833">
    <property type="entry name" value="NAD_binding_11"/>
    <property type="match status" value="1"/>
</dbReference>
<evidence type="ECO:0000313" key="6">
    <source>
        <dbReference type="EMBL" id="MDG3004192.1"/>
    </source>
</evidence>
<feature type="domain" description="3-hydroxyisobutyrate dehydrogenase-like NAD-binding" evidence="5">
    <location>
        <begin position="173"/>
        <end position="290"/>
    </location>
</feature>
<keyword evidence="7" id="KW-1185">Reference proteome</keyword>
<evidence type="ECO:0000259" key="4">
    <source>
        <dbReference type="Pfam" id="PF03446"/>
    </source>
</evidence>
<dbReference type="InterPro" id="IPR013328">
    <property type="entry name" value="6PGD_dom2"/>
</dbReference>
<dbReference type="InterPro" id="IPR029154">
    <property type="entry name" value="HIBADH-like_NADP-bd"/>
</dbReference>
<dbReference type="InterPro" id="IPR015815">
    <property type="entry name" value="HIBADH-related"/>
</dbReference>
<evidence type="ECO:0000259" key="5">
    <source>
        <dbReference type="Pfam" id="PF14833"/>
    </source>
</evidence>
<name>A0ABT6F9C2_9BACT</name>
<dbReference type="EMBL" id="JARRAG010000002">
    <property type="protein sequence ID" value="MDG3004192.1"/>
    <property type="molecule type" value="Genomic_DNA"/>
</dbReference>
<feature type="transmembrane region" description="Helical" evidence="3">
    <location>
        <begin position="12"/>
        <end position="35"/>
    </location>
</feature>
<dbReference type="Gene3D" id="3.40.50.720">
    <property type="entry name" value="NAD(P)-binding Rossmann-like Domain"/>
    <property type="match status" value="1"/>
</dbReference>
<sequence>MDLRIEPGKTRIGWIGTGVMGTSMCGRLLAAGYAATVFNRTPSKVEPLVAKGARAAASPAEVAATSDVVFSIVGHPRDVREVILGDRGVLSAAAAGSVLVDMTTSEPALAVEIAERALAAGVHALDAPVSGGDVGAREGRLSIMIGGEAAVAEALRPLFEAMGKTIVFQGGPGSGQHAKMVNQILIAGNMVGVCEALLYARKAGLDLETVLRSVATGAAGSWSLSNLAPRMIAGDFEPGFFVEHFLKDMGIALAEARRMGLAMPGLALAEQLYRAVAAQGRGRKGTQALVLALADLSRVPWEDRLSPDAS</sequence>
<comment type="caution">
    <text evidence="6">The sequence shown here is derived from an EMBL/GenBank/DDBJ whole genome shotgun (WGS) entry which is preliminary data.</text>
</comment>
<keyword evidence="1 6" id="KW-0560">Oxidoreductase</keyword>
<dbReference type="PANTHER" id="PTHR43060">
    <property type="entry name" value="3-HYDROXYISOBUTYRATE DEHYDROGENASE-LIKE 1, MITOCHONDRIAL-RELATED"/>
    <property type="match status" value="1"/>
</dbReference>
<evidence type="ECO:0000313" key="7">
    <source>
        <dbReference type="Proteomes" id="UP001216907"/>
    </source>
</evidence>
<evidence type="ECO:0000256" key="1">
    <source>
        <dbReference type="ARBA" id="ARBA00023002"/>
    </source>
</evidence>